<evidence type="ECO:0008006" key="3">
    <source>
        <dbReference type="Google" id="ProtNLM"/>
    </source>
</evidence>
<comment type="caution">
    <text evidence="1">The sequence shown here is derived from an EMBL/GenBank/DDBJ whole genome shotgun (WGS) entry which is preliminary data.</text>
</comment>
<gene>
    <name evidence="1" type="ORF">CAL20_02830</name>
</gene>
<dbReference type="Proteomes" id="UP000216885">
    <property type="component" value="Unassembled WGS sequence"/>
</dbReference>
<sequence>MQRNKGAAFERKVANLLTESTGTIWRRRVRNALGDSDVVADDAAFALISVECKHANTLCLPAWWRQAQAQAGDQGIPVLIYRQTGARGESVMLDAYHVNSRHWPVRGRHTVTLDWDAAMQWMREMLPLNTTYSPDII</sequence>
<dbReference type="AlphaFoldDB" id="A0A261UTH0"/>
<protein>
    <recommendedName>
        <fullName evidence="3">Holliday junction resolvase</fullName>
    </recommendedName>
</protein>
<dbReference type="Pfam" id="PF24608">
    <property type="entry name" value="PDDEXK_15"/>
    <property type="match status" value="1"/>
</dbReference>
<evidence type="ECO:0000313" key="1">
    <source>
        <dbReference type="EMBL" id="OZI64921.1"/>
    </source>
</evidence>
<evidence type="ECO:0000313" key="2">
    <source>
        <dbReference type="Proteomes" id="UP000216885"/>
    </source>
</evidence>
<organism evidence="1 2">
    <name type="scientific">Bordetella genomosp. 4</name>
    <dbReference type="NCBI Taxonomy" id="463044"/>
    <lineage>
        <taxon>Bacteria</taxon>
        <taxon>Pseudomonadati</taxon>
        <taxon>Pseudomonadota</taxon>
        <taxon>Betaproteobacteria</taxon>
        <taxon>Burkholderiales</taxon>
        <taxon>Alcaligenaceae</taxon>
        <taxon>Bordetella</taxon>
    </lineage>
</organism>
<name>A0A261UTH0_9BORD</name>
<keyword evidence="2" id="KW-1185">Reference proteome</keyword>
<dbReference type="EMBL" id="NEVQ01000003">
    <property type="protein sequence ID" value="OZI64921.1"/>
    <property type="molecule type" value="Genomic_DNA"/>
</dbReference>
<proteinExistence type="predicted"/>
<reference evidence="1 2" key="1">
    <citation type="submission" date="2017-05" db="EMBL/GenBank/DDBJ databases">
        <title>Complete and WGS of Bordetella genogroups.</title>
        <authorList>
            <person name="Spilker T."/>
            <person name="LiPuma J."/>
        </authorList>
    </citation>
    <scope>NUCLEOTIDE SEQUENCE [LARGE SCALE GENOMIC DNA]</scope>
    <source>
        <strain evidence="1 2">AU9919</strain>
    </source>
</reference>
<dbReference type="InterPro" id="IPR056931">
    <property type="entry name" value="D14-like"/>
</dbReference>
<accession>A0A261UTH0</accession>